<organism evidence="1 2">
    <name type="scientific">Striga asiatica</name>
    <name type="common">Asiatic witchweed</name>
    <name type="synonym">Buchnera asiatica</name>
    <dbReference type="NCBI Taxonomy" id="4170"/>
    <lineage>
        <taxon>Eukaryota</taxon>
        <taxon>Viridiplantae</taxon>
        <taxon>Streptophyta</taxon>
        <taxon>Embryophyta</taxon>
        <taxon>Tracheophyta</taxon>
        <taxon>Spermatophyta</taxon>
        <taxon>Magnoliopsida</taxon>
        <taxon>eudicotyledons</taxon>
        <taxon>Gunneridae</taxon>
        <taxon>Pentapetalae</taxon>
        <taxon>asterids</taxon>
        <taxon>lamiids</taxon>
        <taxon>Lamiales</taxon>
        <taxon>Orobanchaceae</taxon>
        <taxon>Buchnereae</taxon>
        <taxon>Striga</taxon>
    </lineage>
</organism>
<comment type="caution">
    <text evidence="1">The sequence shown here is derived from an EMBL/GenBank/DDBJ whole genome shotgun (WGS) entry which is preliminary data.</text>
</comment>
<keyword evidence="2" id="KW-1185">Reference proteome</keyword>
<evidence type="ECO:0000313" key="2">
    <source>
        <dbReference type="Proteomes" id="UP000325081"/>
    </source>
</evidence>
<dbReference type="AlphaFoldDB" id="A0A5A7PNT1"/>
<proteinExistence type="predicted"/>
<reference evidence="2" key="1">
    <citation type="journal article" date="2019" name="Curr. Biol.">
        <title>Genome Sequence of Striga asiatica Provides Insight into the Evolution of Plant Parasitism.</title>
        <authorList>
            <person name="Yoshida S."/>
            <person name="Kim S."/>
            <person name="Wafula E.K."/>
            <person name="Tanskanen J."/>
            <person name="Kim Y.M."/>
            <person name="Honaas L."/>
            <person name="Yang Z."/>
            <person name="Spallek T."/>
            <person name="Conn C.E."/>
            <person name="Ichihashi Y."/>
            <person name="Cheong K."/>
            <person name="Cui S."/>
            <person name="Der J.P."/>
            <person name="Gundlach H."/>
            <person name="Jiao Y."/>
            <person name="Hori C."/>
            <person name="Ishida J.K."/>
            <person name="Kasahara H."/>
            <person name="Kiba T."/>
            <person name="Kim M.S."/>
            <person name="Koo N."/>
            <person name="Laohavisit A."/>
            <person name="Lee Y.H."/>
            <person name="Lumba S."/>
            <person name="McCourt P."/>
            <person name="Mortimer J.C."/>
            <person name="Mutuku J.M."/>
            <person name="Nomura T."/>
            <person name="Sasaki-Sekimoto Y."/>
            <person name="Seto Y."/>
            <person name="Wang Y."/>
            <person name="Wakatake T."/>
            <person name="Sakakibara H."/>
            <person name="Demura T."/>
            <person name="Yamaguchi S."/>
            <person name="Yoneyama K."/>
            <person name="Manabe R.I."/>
            <person name="Nelson D.C."/>
            <person name="Schulman A.H."/>
            <person name="Timko M.P."/>
            <person name="dePamphilis C.W."/>
            <person name="Choi D."/>
            <person name="Shirasu K."/>
        </authorList>
    </citation>
    <scope>NUCLEOTIDE SEQUENCE [LARGE SCALE GENOMIC DNA]</scope>
    <source>
        <strain evidence="2">cv. UVA1</strain>
    </source>
</reference>
<accession>A0A5A7PNT1</accession>
<name>A0A5A7PNT1_STRAF</name>
<gene>
    <name evidence="1" type="ORF">STAS_10509</name>
</gene>
<keyword evidence="1" id="KW-0378">Hydrolase</keyword>
<dbReference type="EMBL" id="BKCP01004872">
    <property type="protein sequence ID" value="GER34306.1"/>
    <property type="molecule type" value="Genomic_DNA"/>
</dbReference>
<dbReference type="GO" id="GO:0016787">
    <property type="term" value="F:hydrolase activity"/>
    <property type="evidence" value="ECO:0007669"/>
    <property type="project" value="UniProtKB-KW"/>
</dbReference>
<evidence type="ECO:0000313" key="1">
    <source>
        <dbReference type="EMBL" id="GER34306.1"/>
    </source>
</evidence>
<protein>
    <submittedName>
        <fullName evidence="1">GDSL-like Lipase/Acylhydrolase superfamily protein</fullName>
    </submittedName>
</protein>
<sequence length="129" mass="13593">MQSPLRRPMLTSSEPNVMNRSISTVFSDMLSVAFCRALRRCWAGWASIHPHLGPRSKFSFMGSHCNIPATAASAAAAVATATAIAWFGSSAGDDRRLSSLVSSGELSAGKCSSDTTSGTSNCHFSTLSF</sequence>
<dbReference type="Proteomes" id="UP000325081">
    <property type="component" value="Unassembled WGS sequence"/>
</dbReference>